<dbReference type="Proteomes" id="UP001524502">
    <property type="component" value="Unassembled WGS sequence"/>
</dbReference>
<dbReference type="EMBL" id="JANFXK010000004">
    <property type="protein sequence ID" value="MCQ4636093.1"/>
    <property type="molecule type" value="Genomic_DNA"/>
</dbReference>
<protein>
    <submittedName>
        <fullName evidence="2">Type I CRISPR-associated protein Cas8a1/Csx8</fullName>
    </submittedName>
</protein>
<sequence length="462" mass="53997">MKIKLENQKYDTALFPTEWRYSAAIVGLVRYFKNQGIAFEMDYEYDGWKGIAYCQEELTEERFLEFAEDYYGEAFPHRKAEEMLQGDEWTDEQIKLINETLKGNTILKKTVKTKFDGGNREEILKILEDNRETIIRDSFKNKKNMYAKFANTNLLFTEENPHCRLVGYNVDEGRKTRSLAYGFEENAFQETDIWEFDWIPFAFSDTYESFFIHNNASIKSLCRTADRLKEIMEKTRDEKEGVRTTLLKSMAQAQDFIDFDVEVISKSQDKGYFESLFVRREALKALGKTSDLSLLRFRRELAPEYWLDVQKEVVDCCINQVSLDSLIETLFKIKEKEGTGYLNVVIGQLINLSLEWGEDMEKEKKKTSIYVAKQCGIDTVKKLRSQGKENKLKSYRQKLTSAIVFHDYDRVNEILLQLSAYAELPYPFAYSLFEDGEGNKEIAFAFINALDPSSGERKQEEK</sequence>
<keyword evidence="3" id="KW-1185">Reference proteome</keyword>
<keyword evidence="1" id="KW-0175">Coiled coil</keyword>
<reference evidence="2 3" key="1">
    <citation type="submission" date="2022-06" db="EMBL/GenBank/DDBJ databases">
        <title>Isolation of gut microbiota from human fecal samples.</title>
        <authorList>
            <person name="Pamer E.G."/>
            <person name="Barat B."/>
            <person name="Waligurski E."/>
            <person name="Medina S."/>
            <person name="Paddock L."/>
            <person name="Mostad J."/>
        </authorList>
    </citation>
    <scope>NUCLEOTIDE SEQUENCE [LARGE SCALE GENOMIC DNA]</scope>
    <source>
        <strain evidence="2 3">SL.3.17</strain>
    </source>
</reference>
<evidence type="ECO:0000313" key="3">
    <source>
        <dbReference type="Proteomes" id="UP001524502"/>
    </source>
</evidence>
<gene>
    <name evidence="2" type="primary">cas8a1</name>
    <name evidence="2" type="ORF">NE619_05085</name>
</gene>
<organism evidence="2 3">
    <name type="scientific">Anaerovorax odorimutans</name>
    <dbReference type="NCBI Taxonomy" id="109327"/>
    <lineage>
        <taxon>Bacteria</taxon>
        <taxon>Bacillati</taxon>
        <taxon>Bacillota</taxon>
        <taxon>Clostridia</taxon>
        <taxon>Peptostreptococcales</taxon>
        <taxon>Anaerovoracaceae</taxon>
        <taxon>Anaerovorax</taxon>
    </lineage>
</organism>
<evidence type="ECO:0000256" key="1">
    <source>
        <dbReference type="SAM" id="Coils"/>
    </source>
</evidence>
<comment type="caution">
    <text evidence="2">The sequence shown here is derived from an EMBL/GenBank/DDBJ whole genome shotgun (WGS) entry which is preliminary data.</text>
</comment>
<feature type="coiled-coil region" evidence="1">
    <location>
        <begin position="218"/>
        <end position="245"/>
    </location>
</feature>
<dbReference type="Pfam" id="PF09657">
    <property type="entry name" value="Cas_Csx8"/>
    <property type="match status" value="1"/>
</dbReference>
<proteinExistence type="predicted"/>
<name>A0ABT1RLM8_9FIRM</name>
<dbReference type="RefSeq" id="WP_256131281.1">
    <property type="nucleotide sequence ID" value="NZ_JANFXK010000004.1"/>
</dbReference>
<accession>A0ABT1RLM8</accession>
<dbReference type="NCBIfam" id="TIGR02670">
    <property type="entry name" value="cas_csx8"/>
    <property type="match status" value="1"/>
</dbReference>
<evidence type="ECO:0000313" key="2">
    <source>
        <dbReference type="EMBL" id="MCQ4636093.1"/>
    </source>
</evidence>
<dbReference type="InterPro" id="IPR013487">
    <property type="entry name" value="CRISPR-assoc_prot_Csx8"/>
</dbReference>